<name>D2ZXQ5_NEIM2</name>
<dbReference type="AlphaFoldDB" id="D2ZXQ5"/>
<evidence type="ECO:0000313" key="1">
    <source>
        <dbReference type="EMBL" id="EFC88043.1"/>
    </source>
</evidence>
<dbReference type="Proteomes" id="UP000003344">
    <property type="component" value="Unassembled WGS sequence"/>
</dbReference>
<comment type="caution">
    <text evidence="1">The sequence shown here is derived from an EMBL/GenBank/DDBJ whole genome shotgun (WGS) entry which is preliminary data.</text>
</comment>
<organism evidence="1 2">
    <name type="scientific">Neisseria mucosa (strain ATCC 25996 / DSM 4631 / NCTC 10774 / M26)</name>
    <dbReference type="NCBI Taxonomy" id="546266"/>
    <lineage>
        <taxon>Bacteria</taxon>
        <taxon>Pseudomonadati</taxon>
        <taxon>Pseudomonadota</taxon>
        <taxon>Betaproteobacteria</taxon>
        <taxon>Neisseriales</taxon>
        <taxon>Neisseriaceae</taxon>
        <taxon>Neisseria</taxon>
    </lineage>
</organism>
<reference evidence="1 2" key="1">
    <citation type="submission" date="2009-10" db="EMBL/GenBank/DDBJ databases">
        <authorList>
            <person name="Weinstock G."/>
            <person name="Sodergren E."/>
            <person name="Clifton S."/>
            <person name="Fulton L."/>
            <person name="Fulton B."/>
            <person name="Courtney L."/>
            <person name="Fronick C."/>
            <person name="Harrison M."/>
            <person name="Strong C."/>
            <person name="Farmer C."/>
            <person name="Delahaunty K."/>
            <person name="Markovic C."/>
            <person name="Hall O."/>
            <person name="Minx P."/>
            <person name="Tomlinson C."/>
            <person name="Mitreva M."/>
            <person name="Nelson J."/>
            <person name="Hou S."/>
            <person name="Wollam A."/>
            <person name="Pepin K.H."/>
            <person name="Johnson M."/>
            <person name="Bhonagiri V."/>
            <person name="Nash W.E."/>
            <person name="Warren W."/>
            <person name="Chinwalla A."/>
            <person name="Mardis E.R."/>
            <person name="Wilson R.K."/>
        </authorList>
    </citation>
    <scope>NUCLEOTIDE SEQUENCE [LARGE SCALE GENOMIC DNA]</scope>
    <source>
        <strain evidence="2">ATCC 25996 / DSM 4631 / NCTC 10774 / M26</strain>
    </source>
</reference>
<accession>D2ZXQ5</accession>
<protein>
    <submittedName>
        <fullName evidence="1">Uncharacterized protein</fullName>
    </submittedName>
</protein>
<dbReference type="EMBL" id="ACDX02000011">
    <property type="protein sequence ID" value="EFC88043.1"/>
    <property type="molecule type" value="Genomic_DNA"/>
</dbReference>
<gene>
    <name evidence="1" type="ORF">NEIMUCOT_05409</name>
</gene>
<proteinExistence type="predicted"/>
<evidence type="ECO:0000313" key="2">
    <source>
        <dbReference type="Proteomes" id="UP000003344"/>
    </source>
</evidence>
<sequence length="55" mass="6160">MILHQGCFCWRRVCVSSGSSERRLRAYSLPTPPKMMPSGKAGLPRAWIMLLLGRG</sequence>